<keyword evidence="6" id="KW-1003">Cell membrane</keyword>
<dbReference type="PROSITE" id="PS50253">
    <property type="entry name" value="COX3"/>
    <property type="match status" value="1"/>
</dbReference>
<feature type="transmembrane region" description="Helical" evidence="18">
    <location>
        <begin position="98"/>
        <end position="118"/>
    </location>
</feature>
<evidence type="ECO:0000256" key="17">
    <source>
        <dbReference type="RuleBase" id="RU003376"/>
    </source>
</evidence>
<dbReference type="PANTHER" id="PTHR11403">
    <property type="entry name" value="CYTOCHROME C OXIDASE SUBUNIT III"/>
    <property type="match status" value="1"/>
</dbReference>
<sequence>MSTVTKTTNIAHDHDHGHHDQSEIKSFGFWVYLMTDLILFSTFFATFAVIGKNYAGGPGAKELFELPFLFIETMLLLVSSVTFGFAMIAMKQGKKQQMLSLLVVTGLLGAGFLGMELYEFVHMIGEGAGPDRSGFLSAFFTLVGFHGLHVTFGIVWLTVMFIQIVKMGFTTGVQSRLERLSLFWHFLDIVWVGVFTFVYLFGLI</sequence>
<evidence type="ECO:0000256" key="4">
    <source>
        <dbReference type="ARBA" id="ARBA00014687"/>
    </source>
</evidence>
<feature type="transmembrane region" description="Helical" evidence="18">
    <location>
        <begin position="29"/>
        <end position="51"/>
    </location>
</feature>
<dbReference type="InterPro" id="IPR013833">
    <property type="entry name" value="Cyt_c_oxidase_su3_a-hlx"/>
</dbReference>
<dbReference type="EMBL" id="QAAD01000001">
    <property type="protein sequence ID" value="PTN10656.1"/>
    <property type="molecule type" value="Genomic_DNA"/>
</dbReference>
<gene>
    <name evidence="20" type="ORF">C8N47_101307</name>
</gene>
<evidence type="ECO:0000256" key="13">
    <source>
        <dbReference type="ARBA" id="ARBA00030072"/>
    </source>
</evidence>
<dbReference type="InterPro" id="IPR000298">
    <property type="entry name" value="Cyt_c_oxidase-like_su3"/>
</dbReference>
<dbReference type="NCBIfam" id="TIGR02842">
    <property type="entry name" value="CyoC"/>
    <property type="match status" value="1"/>
</dbReference>
<dbReference type="InterPro" id="IPR033946">
    <property type="entry name" value="Ubiquinol_oxase_su3_dom"/>
</dbReference>
<comment type="caution">
    <text evidence="20">The sequence shown here is derived from an EMBL/GenBank/DDBJ whole genome shotgun (WGS) entry which is preliminary data.</text>
</comment>
<evidence type="ECO:0000256" key="14">
    <source>
        <dbReference type="ARBA" id="ARBA00031884"/>
    </source>
</evidence>
<comment type="subunit">
    <text evidence="3">Heterooctamer of two A chains, two B chains, two C chains and two D chains.</text>
</comment>
<keyword evidence="21" id="KW-1185">Reference proteome</keyword>
<evidence type="ECO:0000256" key="12">
    <source>
        <dbReference type="ARBA" id="ARBA00025694"/>
    </source>
</evidence>
<dbReference type="Proteomes" id="UP000243525">
    <property type="component" value="Unassembled WGS sequence"/>
</dbReference>
<evidence type="ECO:0000256" key="18">
    <source>
        <dbReference type="SAM" id="Phobius"/>
    </source>
</evidence>
<dbReference type="InterPro" id="IPR024791">
    <property type="entry name" value="Cyt_c/ubiquinol_Oxase_su3"/>
</dbReference>
<protein>
    <recommendedName>
        <fullName evidence="4">Cytochrome bo(3) ubiquinol oxidase subunit 3</fullName>
    </recommendedName>
    <alternativeName>
        <fullName evidence="15">Cytochrome o ubiquinol oxidase subunit 3</fullName>
    </alternativeName>
    <alternativeName>
        <fullName evidence="13">Oxidase bo(3) subunit 3</fullName>
    </alternativeName>
    <alternativeName>
        <fullName evidence="16">Ubiquinol oxidase polypeptide III</fullName>
    </alternativeName>
    <alternativeName>
        <fullName evidence="14">Ubiquinol oxidase subunit 3</fullName>
    </alternativeName>
</protein>
<evidence type="ECO:0000256" key="5">
    <source>
        <dbReference type="ARBA" id="ARBA00022448"/>
    </source>
</evidence>
<dbReference type="SUPFAM" id="SSF81452">
    <property type="entry name" value="Cytochrome c oxidase subunit III-like"/>
    <property type="match status" value="1"/>
</dbReference>
<dbReference type="AlphaFoldDB" id="A0A2T5C6V0"/>
<keyword evidence="8" id="KW-0249">Electron transport</keyword>
<comment type="similarity">
    <text evidence="2 17">Belongs to the cytochrome c oxidase subunit 3 family.</text>
</comment>
<feature type="transmembrane region" description="Helical" evidence="18">
    <location>
        <begin position="63"/>
        <end position="86"/>
    </location>
</feature>
<dbReference type="RefSeq" id="WP_107820749.1">
    <property type="nucleotide sequence ID" value="NZ_OY782574.1"/>
</dbReference>
<keyword evidence="5" id="KW-0813">Transport</keyword>
<evidence type="ECO:0000256" key="8">
    <source>
        <dbReference type="ARBA" id="ARBA00022982"/>
    </source>
</evidence>
<evidence type="ECO:0000256" key="7">
    <source>
        <dbReference type="ARBA" id="ARBA00022692"/>
    </source>
</evidence>
<evidence type="ECO:0000256" key="3">
    <source>
        <dbReference type="ARBA" id="ARBA00011700"/>
    </source>
</evidence>
<name>A0A2T5C6V0_9BACT</name>
<feature type="domain" description="Heme-copper oxidase subunit III family profile" evidence="19">
    <location>
        <begin position="27"/>
        <end position="203"/>
    </location>
</feature>
<proteinExistence type="inferred from homology"/>
<evidence type="ECO:0000256" key="9">
    <source>
        <dbReference type="ARBA" id="ARBA00022989"/>
    </source>
</evidence>
<accession>A0A2T5C6V0</accession>
<dbReference type="Gene3D" id="1.20.120.80">
    <property type="entry name" value="Cytochrome c oxidase, subunit III, four-helix bundle"/>
    <property type="match status" value="1"/>
</dbReference>
<comment type="subcellular location">
    <subcellularLocation>
        <location evidence="1 17">Cell membrane</location>
        <topology evidence="1 17">Multi-pass membrane protein</topology>
    </subcellularLocation>
</comment>
<evidence type="ECO:0000313" key="20">
    <source>
        <dbReference type="EMBL" id="PTN10656.1"/>
    </source>
</evidence>
<feature type="transmembrane region" description="Helical" evidence="18">
    <location>
        <begin position="182"/>
        <end position="202"/>
    </location>
</feature>
<evidence type="ECO:0000256" key="11">
    <source>
        <dbReference type="ARBA" id="ARBA00023136"/>
    </source>
</evidence>
<keyword evidence="9 18" id="KW-1133">Transmembrane helix</keyword>
<keyword evidence="7 17" id="KW-0812">Transmembrane</keyword>
<evidence type="ECO:0000256" key="15">
    <source>
        <dbReference type="ARBA" id="ARBA00032189"/>
    </source>
</evidence>
<dbReference type="PANTHER" id="PTHR11403:SF2">
    <property type="entry name" value="CYTOCHROME BO(3) UBIQUINOL OXIDASE SUBUNIT 3"/>
    <property type="match status" value="1"/>
</dbReference>
<dbReference type="Pfam" id="PF00510">
    <property type="entry name" value="COX3"/>
    <property type="match status" value="1"/>
</dbReference>
<evidence type="ECO:0000313" key="21">
    <source>
        <dbReference type="Proteomes" id="UP000243525"/>
    </source>
</evidence>
<dbReference type="InterPro" id="IPR014206">
    <property type="entry name" value="Cyt_c_ubiqinol_oxidase_su3"/>
</dbReference>
<evidence type="ECO:0000256" key="10">
    <source>
        <dbReference type="ARBA" id="ARBA00023002"/>
    </source>
</evidence>
<dbReference type="GO" id="GO:0019646">
    <property type="term" value="P:aerobic electron transport chain"/>
    <property type="evidence" value="ECO:0007669"/>
    <property type="project" value="InterPro"/>
</dbReference>
<feature type="transmembrane region" description="Helical" evidence="18">
    <location>
        <begin position="138"/>
        <end position="162"/>
    </location>
</feature>
<keyword evidence="10" id="KW-0560">Oxidoreductase</keyword>
<dbReference type="CDD" id="cd02863">
    <property type="entry name" value="Ubiquinol_oxidase_III"/>
    <property type="match status" value="1"/>
</dbReference>
<evidence type="ECO:0000259" key="19">
    <source>
        <dbReference type="PROSITE" id="PS50253"/>
    </source>
</evidence>
<comment type="function">
    <text evidence="12">Cytochrome bo(3) ubiquinol terminal oxidase is the component of the aerobic respiratory chain of E.coli that predominates when cells are grown at high aeration. Has proton pump activity across the membrane in addition to electron transfer, pumping 2 protons/electron.</text>
</comment>
<evidence type="ECO:0000256" key="6">
    <source>
        <dbReference type="ARBA" id="ARBA00022475"/>
    </source>
</evidence>
<evidence type="ECO:0000256" key="16">
    <source>
        <dbReference type="ARBA" id="ARBA00032717"/>
    </source>
</evidence>
<dbReference type="GO" id="GO:0004129">
    <property type="term" value="F:cytochrome-c oxidase activity"/>
    <property type="evidence" value="ECO:0007669"/>
    <property type="project" value="InterPro"/>
</dbReference>
<evidence type="ECO:0000256" key="2">
    <source>
        <dbReference type="ARBA" id="ARBA00010581"/>
    </source>
</evidence>
<organism evidence="20 21">
    <name type="scientific">Mangrovibacterium marinum</name>
    <dbReference type="NCBI Taxonomy" id="1639118"/>
    <lineage>
        <taxon>Bacteria</taxon>
        <taxon>Pseudomonadati</taxon>
        <taxon>Bacteroidota</taxon>
        <taxon>Bacteroidia</taxon>
        <taxon>Marinilabiliales</taxon>
        <taxon>Prolixibacteraceae</taxon>
        <taxon>Mangrovibacterium</taxon>
    </lineage>
</organism>
<dbReference type="OrthoDB" id="9810850at2"/>
<dbReference type="GO" id="GO:0005886">
    <property type="term" value="C:plasma membrane"/>
    <property type="evidence" value="ECO:0007669"/>
    <property type="project" value="UniProtKB-SubCell"/>
</dbReference>
<dbReference type="FunFam" id="1.20.120.80:FF:000001">
    <property type="entry name" value="Cytochrome (Ubi)quinol oxidase subunit III"/>
    <property type="match status" value="1"/>
</dbReference>
<dbReference type="InterPro" id="IPR035973">
    <property type="entry name" value="Cyt_c_oxidase_su3-like_sf"/>
</dbReference>
<keyword evidence="11 18" id="KW-0472">Membrane</keyword>
<reference evidence="20 21" key="1">
    <citation type="submission" date="2018-04" db="EMBL/GenBank/DDBJ databases">
        <title>Genomic Encyclopedia of Archaeal and Bacterial Type Strains, Phase II (KMG-II): from individual species to whole genera.</title>
        <authorList>
            <person name="Goeker M."/>
        </authorList>
    </citation>
    <scope>NUCLEOTIDE SEQUENCE [LARGE SCALE GENOMIC DNA]</scope>
    <source>
        <strain evidence="20 21">DSM 28823</strain>
    </source>
</reference>
<evidence type="ECO:0000256" key="1">
    <source>
        <dbReference type="ARBA" id="ARBA00004651"/>
    </source>
</evidence>
<dbReference type="GO" id="GO:0009486">
    <property type="term" value="F:cytochrome bo3 ubiquinol oxidase activity"/>
    <property type="evidence" value="ECO:0007669"/>
    <property type="project" value="InterPro"/>
</dbReference>